<keyword evidence="1 3" id="KW-0378">Hydrolase</keyword>
<dbReference type="PIRSF" id="PIRSF005962">
    <property type="entry name" value="Pept_M20D_amidohydro"/>
    <property type="match status" value="1"/>
</dbReference>
<dbReference type="EMBL" id="NSIT01000608">
    <property type="protein sequence ID" value="PJE77432.1"/>
    <property type="molecule type" value="Genomic_DNA"/>
</dbReference>
<protein>
    <submittedName>
        <fullName evidence="3">Putative hydrolase YxeP</fullName>
        <ecNumber evidence="3">3.-.-.-</ecNumber>
    </submittedName>
</protein>
<dbReference type="PANTHER" id="PTHR11014:SF63">
    <property type="entry name" value="METALLOPEPTIDASE, PUTATIVE (AFU_ORTHOLOGUE AFUA_6G09600)-RELATED"/>
    <property type="match status" value="1"/>
</dbReference>
<accession>A0A2H9T2I6</accession>
<proteinExistence type="predicted"/>
<dbReference type="SUPFAM" id="SSF55031">
    <property type="entry name" value="Bacterial exopeptidase dimerisation domain"/>
    <property type="match status" value="1"/>
</dbReference>
<dbReference type="GO" id="GO:0016787">
    <property type="term" value="F:hydrolase activity"/>
    <property type="evidence" value="ECO:0007669"/>
    <property type="project" value="UniProtKB-KW"/>
</dbReference>
<dbReference type="SUPFAM" id="SSF53187">
    <property type="entry name" value="Zn-dependent exopeptidases"/>
    <property type="match status" value="1"/>
</dbReference>
<dbReference type="InterPro" id="IPR011650">
    <property type="entry name" value="Peptidase_M20_dimer"/>
</dbReference>
<dbReference type="FunFam" id="3.30.70.360:FF:000001">
    <property type="entry name" value="N-acetyldiaminopimelate deacetylase"/>
    <property type="match status" value="1"/>
</dbReference>
<dbReference type="EC" id="3.-.-.-" evidence="3"/>
<dbReference type="InterPro" id="IPR017439">
    <property type="entry name" value="Amidohydrolase"/>
</dbReference>
<evidence type="ECO:0000256" key="1">
    <source>
        <dbReference type="ARBA" id="ARBA00022801"/>
    </source>
</evidence>
<gene>
    <name evidence="3" type="primary">yxeP</name>
    <name evidence="3" type="ORF">CI610_03645</name>
</gene>
<reference evidence="3" key="1">
    <citation type="journal article" date="2017" name="Appl. Environ. Microbiol.">
        <title>Molecular characterization of an Endozoicomonas-like organism causing infection in king scallop Pecten maximus L.</title>
        <authorList>
            <person name="Cano I."/>
            <person name="van Aerle R."/>
            <person name="Ross S."/>
            <person name="Verner-Jeffreys D.W."/>
            <person name="Paley R.K."/>
            <person name="Rimmer G."/>
            <person name="Ryder D."/>
            <person name="Hooper P."/>
            <person name="Stone D."/>
            <person name="Feist S.W."/>
        </authorList>
    </citation>
    <scope>NUCLEOTIDE SEQUENCE</scope>
</reference>
<feature type="domain" description="Peptidase M20 dimerisation" evidence="2">
    <location>
        <begin position="189"/>
        <end position="288"/>
    </location>
</feature>
<dbReference type="InterPro" id="IPR002933">
    <property type="entry name" value="Peptidase_M20"/>
</dbReference>
<dbReference type="NCBIfam" id="TIGR01891">
    <property type="entry name" value="amidohydrolases"/>
    <property type="match status" value="1"/>
</dbReference>
<organism evidence="3">
    <name type="scientific">invertebrate metagenome</name>
    <dbReference type="NCBI Taxonomy" id="1711999"/>
    <lineage>
        <taxon>unclassified sequences</taxon>
        <taxon>metagenomes</taxon>
        <taxon>organismal metagenomes</taxon>
    </lineage>
</organism>
<dbReference type="AlphaFoldDB" id="A0A2H9T2I6"/>
<dbReference type="Pfam" id="PF01546">
    <property type="entry name" value="Peptidase_M20"/>
    <property type="match status" value="1"/>
</dbReference>
<name>A0A2H9T2I6_9ZZZZ</name>
<sequence length="391" mass="42724">MINISDISYLEKELKNNFTCFHQNPELSFKEFKTAEKVCEKLKEYGVDDIHTQVNGSTGVIASIRGAGGKKTIALRADMDALPMSEKSGVDYPSKNEGVMHACGHDGHTAMLLAAARFFCENRSLIHGTIKLIFQPAEEYGKQPSGATVMMQSGLLEDVDEIFGIHLNTQLASGVVQVPEKAMGASTDSIKIRIRGKGGHGALPYLAVDPIIMTANIVTAMQTLIARENNSFSPVVLTFGGIKSSSEGDNIIPDFVDIRGTLRTFDPQVQEYMLQRIRELASDIAKAYRGSAEIEIPEGYCATINNEILAKQIYTTMKSVLPANRLQYGHFPMMGSEDFGYYLKSIPGAFYWIGCAGNYPQSLHNPAMQVDLDALKTGVASHINVALDSLN</sequence>
<dbReference type="InterPro" id="IPR036264">
    <property type="entry name" value="Bact_exopeptidase_dim_dom"/>
</dbReference>
<dbReference type="Pfam" id="PF07687">
    <property type="entry name" value="M20_dimer"/>
    <property type="match status" value="1"/>
</dbReference>
<dbReference type="Gene3D" id="3.30.70.360">
    <property type="match status" value="1"/>
</dbReference>
<dbReference type="Gene3D" id="3.40.630.10">
    <property type="entry name" value="Zn peptidases"/>
    <property type="match status" value="1"/>
</dbReference>
<dbReference type="PANTHER" id="PTHR11014">
    <property type="entry name" value="PEPTIDASE M20 FAMILY MEMBER"/>
    <property type="match status" value="1"/>
</dbReference>
<comment type="caution">
    <text evidence="3">The sequence shown here is derived from an EMBL/GenBank/DDBJ whole genome shotgun (WGS) entry which is preliminary data.</text>
</comment>
<evidence type="ECO:0000313" key="3">
    <source>
        <dbReference type="EMBL" id="PJE77432.1"/>
    </source>
</evidence>
<evidence type="ECO:0000259" key="2">
    <source>
        <dbReference type="Pfam" id="PF07687"/>
    </source>
</evidence>